<dbReference type="Proteomes" id="UP001162480">
    <property type="component" value="Chromosome 24"/>
</dbReference>
<organism evidence="1 2">
    <name type="scientific">Octopus vulgaris</name>
    <name type="common">Common octopus</name>
    <dbReference type="NCBI Taxonomy" id="6645"/>
    <lineage>
        <taxon>Eukaryota</taxon>
        <taxon>Metazoa</taxon>
        <taxon>Spiralia</taxon>
        <taxon>Lophotrochozoa</taxon>
        <taxon>Mollusca</taxon>
        <taxon>Cephalopoda</taxon>
        <taxon>Coleoidea</taxon>
        <taxon>Octopodiformes</taxon>
        <taxon>Octopoda</taxon>
        <taxon>Incirrata</taxon>
        <taxon>Octopodidae</taxon>
        <taxon>Octopus</taxon>
    </lineage>
</organism>
<dbReference type="AlphaFoldDB" id="A0AA36FJK8"/>
<reference evidence="1" key="1">
    <citation type="submission" date="2023-08" db="EMBL/GenBank/DDBJ databases">
        <authorList>
            <person name="Alioto T."/>
            <person name="Alioto T."/>
            <person name="Gomez Garrido J."/>
        </authorList>
    </citation>
    <scope>NUCLEOTIDE SEQUENCE</scope>
</reference>
<proteinExistence type="predicted"/>
<accession>A0AA36FJK8</accession>
<keyword evidence="2" id="KW-1185">Reference proteome</keyword>
<evidence type="ECO:0000313" key="1">
    <source>
        <dbReference type="EMBL" id="CAI9740032.1"/>
    </source>
</evidence>
<gene>
    <name evidence="1" type="ORF">OCTVUL_1B026436</name>
</gene>
<evidence type="ECO:0000313" key="2">
    <source>
        <dbReference type="Proteomes" id="UP001162480"/>
    </source>
</evidence>
<sequence length="84" mass="9626">MEKKKDKKKSSIHLSQQIHFIRERFNIQLEIQNRKKIKFCTEVQDTSCGNLDQVDKCGSANMDDIICSAVENNAHSICTGEKNI</sequence>
<name>A0AA36FJK8_OCTVU</name>
<protein>
    <submittedName>
        <fullName evidence="1">---NA</fullName>
    </submittedName>
</protein>
<dbReference type="EMBL" id="OX597837">
    <property type="protein sequence ID" value="CAI9740032.1"/>
    <property type="molecule type" value="Genomic_DNA"/>
</dbReference>